<dbReference type="SUPFAM" id="SSF47616">
    <property type="entry name" value="GST C-terminal domain-like"/>
    <property type="match status" value="1"/>
</dbReference>
<dbReference type="Pfam" id="PF04399">
    <property type="entry name" value="Glutaredoxin2_C"/>
    <property type="match status" value="1"/>
</dbReference>
<dbReference type="RefSeq" id="WP_326927971.1">
    <property type="nucleotide sequence ID" value="NZ_CP123443.1"/>
</dbReference>
<dbReference type="Proteomes" id="UP001228690">
    <property type="component" value="Chromosome"/>
</dbReference>
<name>A0ABY8MIC9_9SPIO</name>
<dbReference type="Pfam" id="PF13417">
    <property type="entry name" value="GST_N_3"/>
    <property type="match status" value="1"/>
</dbReference>
<accession>A0ABY8MIC9</accession>
<reference evidence="2 3" key="1">
    <citation type="submission" date="2023-04" db="EMBL/GenBank/DDBJ databases">
        <title>Spirochaete genome identified in red abalone sample constitutes a novel genus.</title>
        <authorList>
            <person name="Sharma S.P."/>
            <person name="Purcell C.M."/>
            <person name="Hyde J.R."/>
            <person name="Severin A.J."/>
        </authorList>
    </citation>
    <scope>NUCLEOTIDE SEQUENCE [LARGE SCALE GENOMIC DNA]</scope>
    <source>
        <strain evidence="2 3">SP-2023</strain>
    </source>
</reference>
<dbReference type="SUPFAM" id="SSF52833">
    <property type="entry name" value="Thioredoxin-like"/>
    <property type="match status" value="1"/>
</dbReference>
<protein>
    <submittedName>
        <fullName evidence="2">Glutaredoxin 2</fullName>
    </submittedName>
</protein>
<feature type="domain" description="GST N-terminal" evidence="1">
    <location>
        <begin position="1"/>
        <end position="77"/>
    </location>
</feature>
<proteinExistence type="predicted"/>
<dbReference type="Gene3D" id="1.20.1050.10">
    <property type="match status" value="1"/>
</dbReference>
<evidence type="ECO:0000259" key="1">
    <source>
        <dbReference type="PROSITE" id="PS50404"/>
    </source>
</evidence>
<organism evidence="2 3">
    <name type="scientific">Candidatus Haliotispira prima</name>
    <dbReference type="NCBI Taxonomy" id="3034016"/>
    <lineage>
        <taxon>Bacteria</taxon>
        <taxon>Pseudomonadati</taxon>
        <taxon>Spirochaetota</taxon>
        <taxon>Spirochaetia</taxon>
        <taxon>Spirochaetales</taxon>
        <taxon>Spirochaetaceae</taxon>
        <taxon>Candidatus Haliotispira</taxon>
    </lineage>
</organism>
<dbReference type="InterPro" id="IPR036282">
    <property type="entry name" value="Glutathione-S-Trfase_C_sf"/>
</dbReference>
<dbReference type="InterPro" id="IPR036249">
    <property type="entry name" value="Thioredoxin-like_sf"/>
</dbReference>
<dbReference type="NCBIfam" id="NF007702">
    <property type="entry name" value="PRK10387.1"/>
    <property type="match status" value="1"/>
</dbReference>
<evidence type="ECO:0000313" key="3">
    <source>
        <dbReference type="Proteomes" id="UP001228690"/>
    </source>
</evidence>
<dbReference type="EMBL" id="CP123443">
    <property type="protein sequence ID" value="WGK69782.1"/>
    <property type="molecule type" value="Genomic_DNA"/>
</dbReference>
<evidence type="ECO:0000313" key="2">
    <source>
        <dbReference type="EMBL" id="WGK69782.1"/>
    </source>
</evidence>
<dbReference type="Gene3D" id="3.40.30.10">
    <property type="entry name" value="Glutaredoxin"/>
    <property type="match status" value="1"/>
</dbReference>
<dbReference type="InterPro" id="IPR007494">
    <property type="entry name" value="Glutaredoxin2_C"/>
</dbReference>
<dbReference type="PROSITE" id="PS50404">
    <property type="entry name" value="GST_NTER"/>
    <property type="match status" value="1"/>
</dbReference>
<gene>
    <name evidence="2" type="primary">grxB</name>
    <name evidence="2" type="ORF">P0082_02650</name>
</gene>
<sequence length="216" mass="24442">MQLYIYDHCPFCARVRMLAGYKKIPLELVYVPYSEEKMLIDLVGKKAVPVLVKDDGTASAESLDILLWLDRNLSRYGAPIIGTEEDAEVDSWLNDALLPLQKIGYPRWSKLGLKEYVGEKDLKEWEGRKAPAIESFAKALDETDRTAKEVTSLLERAGSLLAERGSLAADSPLTMSEIKLFAFIRGFTSEPSILWPEGVRQWFDKRLEQSGMNRLV</sequence>
<keyword evidence="3" id="KW-1185">Reference proteome</keyword>
<dbReference type="InterPro" id="IPR004045">
    <property type="entry name" value="Glutathione_S-Trfase_N"/>
</dbReference>